<comment type="caution">
    <text evidence="10">The sequence shown here is derived from an EMBL/GenBank/DDBJ whole genome shotgun (WGS) entry which is preliminary data.</text>
</comment>
<dbReference type="Pfam" id="PF13231">
    <property type="entry name" value="PMT_2"/>
    <property type="match status" value="1"/>
</dbReference>
<comment type="subcellular location">
    <subcellularLocation>
        <location evidence="1">Cell membrane</location>
        <topology evidence="1">Multi-pass membrane protein</topology>
    </subcellularLocation>
</comment>
<protein>
    <recommendedName>
        <fullName evidence="9">Glycosyltransferase RgtA/B/C/D-like domain-containing protein</fullName>
    </recommendedName>
</protein>
<evidence type="ECO:0000259" key="9">
    <source>
        <dbReference type="Pfam" id="PF13231"/>
    </source>
</evidence>
<feature type="domain" description="Glycosyltransferase RgtA/B/C/D-like" evidence="9">
    <location>
        <begin position="69"/>
        <end position="195"/>
    </location>
</feature>
<evidence type="ECO:0000256" key="6">
    <source>
        <dbReference type="ARBA" id="ARBA00022989"/>
    </source>
</evidence>
<dbReference type="STRING" id="1797768.A3C59_00640"/>
<keyword evidence="5 8" id="KW-0812">Transmembrane</keyword>
<feature type="transmembrane region" description="Helical" evidence="8">
    <location>
        <begin position="87"/>
        <end position="108"/>
    </location>
</feature>
<dbReference type="Proteomes" id="UP000176902">
    <property type="component" value="Unassembled WGS sequence"/>
</dbReference>
<feature type="transmembrane region" description="Helical" evidence="8">
    <location>
        <begin position="339"/>
        <end position="356"/>
    </location>
</feature>
<dbReference type="EMBL" id="MFCV01000047">
    <property type="protein sequence ID" value="OGE30475.1"/>
    <property type="molecule type" value="Genomic_DNA"/>
</dbReference>
<dbReference type="GO" id="GO:0009103">
    <property type="term" value="P:lipopolysaccharide biosynthetic process"/>
    <property type="evidence" value="ECO:0007669"/>
    <property type="project" value="UniProtKB-ARBA"/>
</dbReference>
<feature type="transmembrane region" description="Helical" evidence="8">
    <location>
        <begin position="187"/>
        <end position="205"/>
    </location>
</feature>
<feature type="transmembrane region" description="Helical" evidence="8">
    <location>
        <begin position="286"/>
        <end position="304"/>
    </location>
</feature>
<keyword evidence="2" id="KW-1003">Cell membrane</keyword>
<dbReference type="InterPro" id="IPR038731">
    <property type="entry name" value="RgtA/B/C-like"/>
</dbReference>
<keyword evidence="3" id="KW-0328">Glycosyltransferase</keyword>
<keyword evidence="7 8" id="KW-0472">Membrane</keyword>
<feature type="transmembrane region" description="Helical" evidence="8">
    <location>
        <begin position="141"/>
        <end position="158"/>
    </location>
</feature>
<dbReference type="GO" id="GO:0016763">
    <property type="term" value="F:pentosyltransferase activity"/>
    <property type="evidence" value="ECO:0007669"/>
    <property type="project" value="TreeGrafter"/>
</dbReference>
<gene>
    <name evidence="10" type="ORF">A3C59_00640</name>
</gene>
<keyword evidence="6 8" id="KW-1133">Transmembrane helix</keyword>
<reference evidence="10 11" key="1">
    <citation type="journal article" date="2016" name="Nat. Commun.">
        <title>Thousands of microbial genomes shed light on interconnected biogeochemical processes in an aquifer system.</title>
        <authorList>
            <person name="Anantharaman K."/>
            <person name="Brown C.T."/>
            <person name="Hug L.A."/>
            <person name="Sharon I."/>
            <person name="Castelle C.J."/>
            <person name="Probst A.J."/>
            <person name="Thomas B.C."/>
            <person name="Singh A."/>
            <person name="Wilkins M.J."/>
            <person name="Karaoz U."/>
            <person name="Brodie E.L."/>
            <person name="Williams K.H."/>
            <person name="Hubbard S.S."/>
            <person name="Banfield J.F."/>
        </authorList>
    </citation>
    <scope>NUCLEOTIDE SEQUENCE [LARGE SCALE GENOMIC DNA]</scope>
</reference>
<evidence type="ECO:0000313" key="11">
    <source>
        <dbReference type="Proteomes" id="UP000176902"/>
    </source>
</evidence>
<evidence type="ECO:0000256" key="4">
    <source>
        <dbReference type="ARBA" id="ARBA00022679"/>
    </source>
</evidence>
<feature type="transmembrane region" description="Helical" evidence="8">
    <location>
        <begin position="165"/>
        <end position="181"/>
    </location>
</feature>
<keyword evidence="4" id="KW-0808">Transferase</keyword>
<evidence type="ECO:0000256" key="1">
    <source>
        <dbReference type="ARBA" id="ARBA00004651"/>
    </source>
</evidence>
<sequence>MRNFLVLITFFLVGWFLFTYKLTDVPLGINGDEAAIGYSSALIAKTGYDSNGRFLPLFTTTLWPDWKQPVTIYSTVLMFKLFGISYFNLKAVSVLFVLISGAIIYLLAEEIFDKKMAVISLFLYSTIPLIMIQSHLAIENIAPLPFVSFWLLMLAKYTKIKKTKYLIFGAIALGISLYSYLGLRLIMPVLVILTIAYIYYLNNGIKLNRGNIKLRPILIFTTALLPFLALLLIVKNQYPAAVFALNKTQNIVSYQDFFLPFISSFDLSFLFLKGDSTPYHSTGKEGMFLLATLPLFILGLYKIAVEKKPLYIFIFSAFFLSPILYGLPGSVHRASRLMSLIPFFIIIILLGFKILLELKTRLKFYPILLVGALIVLNYKFFLADYWFDYPHRVNQSFEKPAHIVYEKAAKISKNENLKVYLHDDITRRHPTAYLFFELAYLPENHQQWEEAKLVPAKSIVMVTDQVFSRSLKNIKEVEVLEHGNMDIILVINRSNEDTKI</sequence>
<dbReference type="PANTHER" id="PTHR33908:SF11">
    <property type="entry name" value="MEMBRANE PROTEIN"/>
    <property type="match status" value="1"/>
</dbReference>
<evidence type="ECO:0000313" key="10">
    <source>
        <dbReference type="EMBL" id="OGE30475.1"/>
    </source>
</evidence>
<evidence type="ECO:0000256" key="8">
    <source>
        <dbReference type="SAM" id="Phobius"/>
    </source>
</evidence>
<name>A0A1F5JPE2_9BACT</name>
<organism evidence="10 11">
    <name type="scientific">Candidatus Daviesbacteria bacterium RIFCSPHIGHO2_02_FULL_36_13</name>
    <dbReference type="NCBI Taxonomy" id="1797768"/>
    <lineage>
        <taxon>Bacteria</taxon>
        <taxon>Candidatus Daviesiibacteriota</taxon>
    </lineage>
</organism>
<evidence type="ECO:0000256" key="7">
    <source>
        <dbReference type="ARBA" id="ARBA00023136"/>
    </source>
</evidence>
<evidence type="ECO:0000256" key="2">
    <source>
        <dbReference type="ARBA" id="ARBA00022475"/>
    </source>
</evidence>
<evidence type="ECO:0000256" key="5">
    <source>
        <dbReference type="ARBA" id="ARBA00022692"/>
    </source>
</evidence>
<feature type="transmembrane region" description="Helical" evidence="8">
    <location>
        <begin position="217"/>
        <end position="234"/>
    </location>
</feature>
<evidence type="ECO:0000256" key="3">
    <source>
        <dbReference type="ARBA" id="ARBA00022676"/>
    </source>
</evidence>
<feature type="transmembrane region" description="Helical" evidence="8">
    <location>
        <begin position="310"/>
        <end position="327"/>
    </location>
</feature>
<feature type="transmembrane region" description="Helical" evidence="8">
    <location>
        <begin position="362"/>
        <end position="382"/>
    </location>
</feature>
<dbReference type="AlphaFoldDB" id="A0A1F5JPE2"/>
<accession>A0A1F5JPE2</accession>
<proteinExistence type="predicted"/>
<dbReference type="InterPro" id="IPR050297">
    <property type="entry name" value="LipidA_mod_glycosyltrf_83"/>
</dbReference>
<dbReference type="PANTHER" id="PTHR33908">
    <property type="entry name" value="MANNOSYLTRANSFERASE YKCB-RELATED"/>
    <property type="match status" value="1"/>
</dbReference>
<dbReference type="GO" id="GO:0005886">
    <property type="term" value="C:plasma membrane"/>
    <property type="evidence" value="ECO:0007669"/>
    <property type="project" value="UniProtKB-SubCell"/>
</dbReference>